<dbReference type="AlphaFoldDB" id="A0A543B3W3"/>
<dbReference type="GO" id="GO:0016787">
    <property type="term" value="F:hydrolase activity"/>
    <property type="evidence" value="ECO:0007669"/>
    <property type="project" value="UniProtKB-KW"/>
</dbReference>
<gene>
    <name evidence="1" type="ORF">FB566_5067</name>
</gene>
<dbReference type="Proteomes" id="UP000317043">
    <property type="component" value="Unassembled WGS sequence"/>
</dbReference>
<accession>A0A543B3W3</accession>
<protein>
    <submittedName>
        <fullName evidence="1">Putative hydrolase of the HAD superfamily</fullName>
    </submittedName>
</protein>
<dbReference type="NCBIfam" id="TIGR01509">
    <property type="entry name" value="HAD-SF-IA-v3"/>
    <property type="match status" value="1"/>
</dbReference>
<keyword evidence="1" id="KW-0378">Hydrolase</keyword>
<dbReference type="SUPFAM" id="SSF56784">
    <property type="entry name" value="HAD-like"/>
    <property type="match status" value="1"/>
</dbReference>
<dbReference type="InParanoid" id="A0A543B3W3"/>
<dbReference type="Gene3D" id="3.40.50.1000">
    <property type="entry name" value="HAD superfamily/HAD-like"/>
    <property type="match status" value="1"/>
</dbReference>
<comment type="caution">
    <text evidence="1">The sequence shown here is derived from an EMBL/GenBank/DDBJ whole genome shotgun (WGS) entry which is preliminary data.</text>
</comment>
<evidence type="ECO:0000313" key="2">
    <source>
        <dbReference type="Proteomes" id="UP000317043"/>
    </source>
</evidence>
<dbReference type="InterPro" id="IPR006439">
    <property type="entry name" value="HAD-SF_hydro_IA"/>
</dbReference>
<dbReference type="PANTHER" id="PTHR43611:SF3">
    <property type="entry name" value="FLAVIN MONONUCLEOTIDE HYDROLASE 1, CHLOROPLATIC"/>
    <property type="match status" value="1"/>
</dbReference>
<dbReference type="Pfam" id="PF00702">
    <property type="entry name" value="Hydrolase"/>
    <property type="match status" value="1"/>
</dbReference>
<dbReference type="RefSeq" id="WP_142044780.1">
    <property type="nucleotide sequence ID" value="NZ_JBHTGS010000002.1"/>
</dbReference>
<dbReference type="EMBL" id="VFOW01000001">
    <property type="protein sequence ID" value="TQL79460.1"/>
    <property type="molecule type" value="Genomic_DNA"/>
</dbReference>
<dbReference type="InterPro" id="IPR023214">
    <property type="entry name" value="HAD_sf"/>
</dbReference>
<sequence>MDWIVFDYAGVISHAPPDDAGTSLVTVVGVESAAFWPAYWRRRADYDRGAVAATAYWRDVFAQLGRPFSEELVGHLVALDLGAWQEINLETLDIVDTLATRGINLAMLSNMVPEMARWTERQDWADRFRHRLLSGDLGMVKPDADIYHRTCEVLKARPGDILFIDDRADNIVAAEAVGMAGLLFTDAATLRDDLTRLLPADTEAVAR</sequence>
<dbReference type="SFLD" id="SFLDS00003">
    <property type="entry name" value="Haloacid_Dehalogenase"/>
    <property type="match status" value="1"/>
</dbReference>
<dbReference type="NCBIfam" id="TIGR01549">
    <property type="entry name" value="HAD-SF-IA-v1"/>
    <property type="match status" value="1"/>
</dbReference>
<dbReference type="PRINTS" id="PR00413">
    <property type="entry name" value="HADHALOGNASE"/>
</dbReference>
<dbReference type="OrthoDB" id="9797415at2"/>
<dbReference type="CDD" id="cd02603">
    <property type="entry name" value="HAD_sEH-N_like"/>
    <property type="match status" value="1"/>
</dbReference>
<proteinExistence type="predicted"/>
<name>A0A543B3W3_9ACTN</name>
<organism evidence="1 2">
    <name type="scientific">Stackebrandtia endophytica</name>
    <dbReference type="NCBI Taxonomy" id="1496996"/>
    <lineage>
        <taxon>Bacteria</taxon>
        <taxon>Bacillati</taxon>
        <taxon>Actinomycetota</taxon>
        <taxon>Actinomycetes</taxon>
        <taxon>Glycomycetales</taxon>
        <taxon>Glycomycetaceae</taxon>
        <taxon>Stackebrandtia</taxon>
    </lineage>
</organism>
<dbReference type="InterPro" id="IPR036412">
    <property type="entry name" value="HAD-like_sf"/>
</dbReference>
<dbReference type="SFLD" id="SFLDG01129">
    <property type="entry name" value="C1.5:_HAD__Beta-PGM__Phosphata"/>
    <property type="match status" value="1"/>
</dbReference>
<reference evidence="1 2" key="1">
    <citation type="submission" date="2019-06" db="EMBL/GenBank/DDBJ databases">
        <title>Sequencing the genomes of 1000 actinobacteria strains.</title>
        <authorList>
            <person name="Klenk H.-P."/>
        </authorList>
    </citation>
    <scope>NUCLEOTIDE SEQUENCE [LARGE SCALE GENOMIC DNA]</scope>
    <source>
        <strain evidence="1 2">DSM 45928</strain>
    </source>
</reference>
<keyword evidence="2" id="KW-1185">Reference proteome</keyword>
<evidence type="ECO:0000313" key="1">
    <source>
        <dbReference type="EMBL" id="TQL79460.1"/>
    </source>
</evidence>
<dbReference type="PANTHER" id="PTHR43611">
    <property type="entry name" value="ALPHA-D-GLUCOSE 1-PHOSPHATE PHOSPHATASE"/>
    <property type="match status" value="1"/>
</dbReference>